<evidence type="ECO:0000259" key="2">
    <source>
        <dbReference type="PROSITE" id="PS51297"/>
    </source>
</evidence>
<gene>
    <name evidence="3" type="ORF">VITISV_007443</name>
</gene>
<protein>
    <recommendedName>
        <fullName evidence="2">K-box domain-containing protein</fullName>
    </recommendedName>
</protein>
<dbReference type="ExpressionAtlas" id="A5BX68">
    <property type="expression patterns" value="baseline"/>
</dbReference>
<dbReference type="InterPro" id="IPR002487">
    <property type="entry name" value="TF_Kbox"/>
</dbReference>
<dbReference type="EMBL" id="AM474421">
    <property type="protein sequence ID" value="CAN61892.1"/>
    <property type="molecule type" value="Genomic_DNA"/>
</dbReference>
<organism evidence="3">
    <name type="scientific">Vitis vinifera</name>
    <name type="common">Grape</name>
    <dbReference type="NCBI Taxonomy" id="29760"/>
    <lineage>
        <taxon>Eukaryota</taxon>
        <taxon>Viridiplantae</taxon>
        <taxon>Streptophyta</taxon>
        <taxon>Embryophyta</taxon>
        <taxon>Tracheophyta</taxon>
        <taxon>Spermatophyta</taxon>
        <taxon>Magnoliopsida</taxon>
        <taxon>eudicotyledons</taxon>
        <taxon>Gunneridae</taxon>
        <taxon>Pentapetalae</taxon>
        <taxon>rosids</taxon>
        <taxon>Vitales</taxon>
        <taxon>Vitaceae</taxon>
        <taxon>Viteae</taxon>
        <taxon>Vitis</taxon>
    </lineage>
</organism>
<name>A5BX68_VITVI</name>
<feature type="coiled-coil region" evidence="1">
    <location>
        <begin position="72"/>
        <end position="141"/>
    </location>
</feature>
<dbReference type="GO" id="GO:0005634">
    <property type="term" value="C:nucleus"/>
    <property type="evidence" value="ECO:0007669"/>
    <property type="project" value="InterPro"/>
</dbReference>
<feature type="domain" description="K-box" evidence="2">
    <location>
        <begin position="72"/>
        <end position="169"/>
    </location>
</feature>
<dbReference type="PROSITE" id="PS51297">
    <property type="entry name" value="K_BOX"/>
    <property type="match status" value="1"/>
</dbReference>
<dbReference type="GO" id="GO:0003700">
    <property type="term" value="F:DNA-binding transcription factor activity"/>
    <property type="evidence" value="ECO:0007669"/>
    <property type="project" value="InterPro"/>
</dbReference>
<accession>A5BX68</accession>
<reference evidence="3" key="1">
    <citation type="journal article" date="2007" name="PLoS ONE">
        <title>The first genome sequence of an elite grapevine cultivar (Pinot noir Vitis vinifera L.): coping with a highly heterozygous genome.</title>
        <authorList>
            <person name="Velasco R."/>
            <person name="Zharkikh A."/>
            <person name="Troggio M."/>
            <person name="Cartwright D.A."/>
            <person name="Cestaro A."/>
            <person name="Pruss D."/>
            <person name="Pindo M."/>
            <person name="FitzGerald L.M."/>
            <person name="Vezzulli S."/>
            <person name="Reid J."/>
            <person name="Malacarne G."/>
            <person name="Iliev D."/>
            <person name="Coppola G."/>
            <person name="Wardell B."/>
            <person name="Micheletti D."/>
            <person name="Macalma T."/>
            <person name="Facci M."/>
            <person name="Mitchell J.T."/>
            <person name="Perazzolli M."/>
            <person name="Eldredge G."/>
            <person name="Gatto P."/>
            <person name="Oyzerski R."/>
            <person name="Moretto M."/>
            <person name="Gutin N."/>
            <person name="Stefanini M."/>
            <person name="Chen Y."/>
            <person name="Segala C."/>
            <person name="Davenport C."/>
            <person name="Dematte L."/>
            <person name="Mraz A."/>
            <person name="Battilana J."/>
            <person name="Stormo K."/>
            <person name="Costa F."/>
            <person name="Tao Q."/>
            <person name="Si-Ammour A."/>
            <person name="Harkins T."/>
            <person name="Lackey A."/>
            <person name="Perbost C."/>
            <person name="Taillon B."/>
            <person name="Stella A."/>
            <person name="Solovyev V."/>
            <person name="Fawcett J.A."/>
            <person name="Sterck L."/>
            <person name="Vandepoele K."/>
            <person name="Grando S.M."/>
            <person name="Toppo S."/>
            <person name="Moser C."/>
            <person name="Lanchbury J."/>
            <person name="Bogden R."/>
            <person name="Skolnick M."/>
            <person name="Sgaramella V."/>
            <person name="Bhatnagar S.K."/>
            <person name="Fontana P."/>
            <person name="Gutin A."/>
            <person name="Van de Peer Y."/>
            <person name="Salamini F."/>
            <person name="Viola R."/>
        </authorList>
    </citation>
    <scope>NUCLEOTIDE SEQUENCE</scope>
</reference>
<dbReference type="Pfam" id="PF01486">
    <property type="entry name" value="K-box"/>
    <property type="match status" value="1"/>
</dbReference>
<sequence length="244" mass="28544">MAEYRVYPSLIDFRLNLYLKWYWVSDSAQKGQVVPDSNTLNFAKNKIVLVVIERHSQHPQTPEKPEPPSLELQLENRTCAALSKEIAQQTQRLRQMKGEELEGLKIEELIELEQLLEAGLCSVVEEKAERIRTEISDLQRKVQWTMTQVRRRKTTHRAQRTMLAIPLALMWDIDGHSSCVGRLALSMVTKLRLRSNTLDFRRYLQCKECLLKEKFSLAAIVRRRFSVRRRRYTQGSSLLEETMG</sequence>
<evidence type="ECO:0000313" key="3">
    <source>
        <dbReference type="EMBL" id="CAN61892.1"/>
    </source>
</evidence>
<dbReference type="AlphaFoldDB" id="A5BX68"/>
<proteinExistence type="predicted"/>
<evidence type="ECO:0000256" key="1">
    <source>
        <dbReference type="SAM" id="Coils"/>
    </source>
</evidence>
<keyword evidence="1" id="KW-0175">Coiled coil</keyword>